<protein>
    <recommendedName>
        <fullName evidence="1">RNase H type-1 domain-containing protein</fullName>
    </recommendedName>
</protein>
<dbReference type="PANTHER" id="PTHR48475:SF2">
    <property type="entry name" value="RIBONUCLEASE H"/>
    <property type="match status" value="1"/>
</dbReference>
<reference evidence="2 3" key="1">
    <citation type="journal article" date="2018" name="PLoS Genet.">
        <title>Population sequencing reveals clonal diversity and ancestral inbreeding in the grapevine cultivar Chardonnay.</title>
        <authorList>
            <person name="Roach M.J."/>
            <person name="Johnson D.L."/>
            <person name="Bohlmann J."/>
            <person name="van Vuuren H.J."/>
            <person name="Jones S.J."/>
            <person name="Pretorius I.S."/>
            <person name="Schmidt S.A."/>
            <person name="Borneman A.R."/>
        </authorList>
    </citation>
    <scope>NUCLEOTIDE SEQUENCE [LARGE SCALE GENOMIC DNA]</scope>
    <source>
        <strain evidence="3">cv. Chardonnay</strain>
        <tissue evidence="2">Leaf</tissue>
    </source>
</reference>
<evidence type="ECO:0000259" key="1">
    <source>
        <dbReference type="PROSITE" id="PS50879"/>
    </source>
</evidence>
<gene>
    <name evidence="2" type="ORF">CK203_087412</name>
</gene>
<dbReference type="Gene3D" id="3.30.420.10">
    <property type="entry name" value="Ribonuclease H-like superfamily/Ribonuclease H"/>
    <property type="match status" value="1"/>
</dbReference>
<dbReference type="InterPro" id="IPR002156">
    <property type="entry name" value="RNaseH_domain"/>
</dbReference>
<evidence type="ECO:0000313" key="2">
    <source>
        <dbReference type="EMBL" id="RVW29838.1"/>
    </source>
</evidence>
<dbReference type="InterPro" id="IPR043502">
    <property type="entry name" value="DNA/RNA_pol_sf"/>
</dbReference>
<name>A0A438D2Y3_VITVI</name>
<organism evidence="2 3">
    <name type="scientific">Vitis vinifera</name>
    <name type="common">Grape</name>
    <dbReference type="NCBI Taxonomy" id="29760"/>
    <lineage>
        <taxon>Eukaryota</taxon>
        <taxon>Viridiplantae</taxon>
        <taxon>Streptophyta</taxon>
        <taxon>Embryophyta</taxon>
        <taxon>Tracheophyta</taxon>
        <taxon>Spermatophyta</taxon>
        <taxon>Magnoliopsida</taxon>
        <taxon>eudicotyledons</taxon>
        <taxon>Gunneridae</taxon>
        <taxon>Pentapetalae</taxon>
        <taxon>rosids</taxon>
        <taxon>Vitales</taxon>
        <taxon>Vitaceae</taxon>
        <taxon>Viteae</taxon>
        <taxon>Vitis</taxon>
    </lineage>
</organism>
<proteinExistence type="predicted"/>
<dbReference type="GO" id="GO:0003676">
    <property type="term" value="F:nucleic acid binding"/>
    <property type="evidence" value="ECO:0007669"/>
    <property type="project" value="InterPro"/>
</dbReference>
<feature type="domain" description="RNase H type-1" evidence="1">
    <location>
        <begin position="125"/>
        <end position="254"/>
    </location>
</feature>
<dbReference type="SUPFAM" id="SSF53098">
    <property type="entry name" value="Ribonuclease H-like"/>
    <property type="match status" value="1"/>
</dbReference>
<sequence>MVTQRGIEVNPDQIKAVMNTPTPKSKKELQRLTDKLVVLGRFIARFTDKKLRPYFQAHPITVLTDQPLQSVLHKPYISWRMLQWSIELSEYGIEYQPKLSMKGQIMADFIAEVPQQPIQGTEFGRTRWWILHVDGASQSFGSGVGLFLKSPTSEQLEQFIQLGFPTSNNEAEYEVILSGLSLAITLSASNVRIYSDSQLIVGHIQKEYEAKDERMSKYLMKVQDSLNRLDEWVVERIPRTTNMQANALARIATSLPIREFILLPIYVQTAPSIAKSPICSTIKESQ</sequence>
<comment type="caution">
    <text evidence="2">The sequence shown here is derived from an EMBL/GenBank/DDBJ whole genome shotgun (WGS) entry which is preliminary data.</text>
</comment>
<dbReference type="EMBL" id="QGNW01001824">
    <property type="protein sequence ID" value="RVW29838.1"/>
    <property type="molecule type" value="Genomic_DNA"/>
</dbReference>
<dbReference type="Proteomes" id="UP000288805">
    <property type="component" value="Unassembled WGS sequence"/>
</dbReference>
<dbReference type="SUPFAM" id="SSF56672">
    <property type="entry name" value="DNA/RNA polymerases"/>
    <property type="match status" value="1"/>
</dbReference>
<dbReference type="Pfam" id="PF13456">
    <property type="entry name" value="RVT_3"/>
    <property type="match status" value="1"/>
</dbReference>
<accession>A0A438D2Y3</accession>
<dbReference type="CDD" id="cd09279">
    <property type="entry name" value="RNase_HI_like"/>
    <property type="match status" value="1"/>
</dbReference>
<dbReference type="AlphaFoldDB" id="A0A438D2Y3"/>
<dbReference type="GO" id="GO:0004523">
    <property type="term" value="F:RNA-DNA hybrid ribonuclease activity"/>
    <property type="evidence" value="ECO:0007669"/>
    <property type="project" value="InterPro"/>
</dbReference>
<dbReference type="PROSITE" id="PS50879">
    <property type="entry name" value="RNASE_H_1"/>
    <property type="match status" value="1"/>
</dbReference>
<dbReference type="InterPro" id="IPR012337">
    <property type="entry name" value="RNaseH-like_sf"/>
</dbReference>
<dbReference type="PANTHER" id="PTHR48475">
    <property type="entry name" value="RIBONUCLEASE H"/>
    <property type="match status" value="1"/>
</dbReference>
<evidence type="ECO:0000313" key="3">
    <source>
        <dbReference type="Proteomes" id="UP000288805"/>
    </source>
</evidence>
<dbReference type="InterPro" id="IPR036397">
    <property type="entry name" value="RNaseH_sf"/>
</dbReference>